<comment type="caution">
    <text evidence="2">The sequence shown here is derived from an EMBL/GenBank/DDBJ whole genome shotgun (WGS) entry which is preliminary data.</text>
</comment>
<dbReference type="Proteomes" id="UP000268093">
    <property type="component" value="Unassembled WGS sequence"/>
</dbReference>
<feature type="region of interest" description="Disordered" evidence="1">
    <location>
        <begin position="207"/>
        <end position="232"/>
    </location>
</feature>
<evidence type="ECO:0000313" key="2">
    <source>
        <dbReference type="EMBL" id="RUP49684.1"/>
    </source>
</evidence>
<feature type="compositionally biased region" description="Low complexity" evidence="1">
    <location>
        <begin position="215"/>
        <end position="232"/>
    </location>
</feature>
<accession>A0A433DFS0</accession>
<evidence type="ECO:0000256" key="1">
    <source>
        <dbReference type="SAM" id="MobiDB-lite"/>
    </source>
</evidence>
<dbReference type="EMBL" id="RBNI01002058">
    <property type="protein sequence ID" value="RUP49684.1"/>
    <property type="molecule type" value="Genomic_DNA"/>
</dbReference>
<organism evidence="2 3">
    <name type="scientific">Jimgerdemannia flammicorona</name>
    <dbReference type="NCBI Taxonomy" id="994334"/>
    <lineage>
        <taxon>Eukaryota</taxon>
        <taxon>Fungi</taxon>
        <taxon>Fungi incertae sedis</taxon>
        <taxon>Mucoromycota</taxon>
        <taxon>Mucoromycotina</taxon>
        <taxon>Endogonomycetes</taxon>
        <taxon>Endogonales</taxon>
        <taxon>Endogonaceae</taxon>
        <taxon>Jimgerdemannia</taxon>
    </lineage>
</organism>
<proteinExistence type="predicted"/>
<keyword evidence="3" id="KW-1185">Reference proteome</keyword>
<protein>
    <submittedName>
        <fullName evidence="2">Uncharacterized protein</fullName>
    </submittedName>
</protein>
<dbReference type="PANTHER" id="PTHR48424:SF3">
    <property type="entry name" value="DYNEIN LIGHT CHAIN-RELATED"/>
    <property type="match status" value="1"/>
</dbReference>
<reference evidence="2 3" key="1">
    <citation type="journal article" date="2018" name="New Phytol.">
        <title>Phylogenomics of Endogonaceae and evolution of mycorrhizas within Mucoromycota.</title>
        <authorList>
            <person name="Chang Y."/>
            <person name="Desiro A."/>
            <person name="Na H."/>
            <person name="Sandor L."/>
            <person name="Lipzen A."/>
            <person name="Clum A."/>
            <person name="Barry K."/>
            <person name="Grigoriev I.V."/>
            <person name="Martin F.M."/>
            <person name="Stajich J.E."/>
            <person name="Smith M.E."/>
            <person name="Bonito G."/>
            <person name="Spatafora J.W."/>
        </authorList>
    </citation>
    <scope>NUCLEOTIDE SEQUENCE [LARGE SCALE GENOMIC DNA]</scope>
    <source>
        <strain evidence="2 3">GMNB39</strain>
    </source>
</reference>
<dbReference type="AlphaFoldDB" id="A0A433DFS0"/>
<name>A0A433DFS0_9FUNG</name>
<sequence length="232" mass="25179">MGEKKKYHDYNIDQIVLAKPNTRRYRLTGFEEENGDLVVIKVDEVLGLCGGGASKVPADDAVPCGAIFFVELALDVGGDVLFYVVFLQGLGRALDGLVVHLLGHVHVTNEDLGLGRHGWLLGDAKKGAMAYCVGVGGECGGMLTSASRELFCGRIKKQATKGHQKALLWLAWASQWGASATLSRDMSSQKPLSHDRSALLHYTARRHPTHHPHTHPTSSPHSSHIIPTLIPH</sequence>
<evidence type="ECO:0000313" key="3">
    <source>
        <dbReference type="Proteomes" id="UP000268093"/>
    </source>
</evidence>
<dbReference type="PANTHER" id="PTHR48424">
    <property type="entry name" value="DYNEIN LIGHT CHAIN-RELATED"/>
    <property type="match status" value="1"/>
</dbReference>
<dbReference type="OrthoDB" id="8944034at2759"/>
<gene>
    <name evidence="2" type="ORF">BC936DRAFT_141820</name>
</gene>